<dbReference type="InterPro" id="IPR011898">
    <property type="entry name" value="PorD_KorD"/>
</dbReference>
<gene>
    <name evidence="9" type="ORF">HA237_04250</name>
    <name evidence="10" type="ORF">J4224_05195</name>
</gene>
<evidence type="ECO:0000313" key="10">
    <source>
        <dbReference type="EMBL" id="MBS3059788.1"/>
    </source>
</evidence>
<dbReference type="Proteomes" id="UP000577419">
    <property type="component" value="Unassembled WGS sequence"/>
</dbReference>
<organism evidence="9 11">
    <name type="scientific">Candidatus Iainarchaeum sp</name>
    <dbReference type="NCBI Taxonomy" id="3101447"/>
    <lineage>
        <taxon>Archaea</taxon>
        <taxon>Candidatus Iainarchaeota</taxon>
        <taxon>Candidatus Iainarchaeia</taxon>
        <taxon>Candidatus Iainarchaeales</taxon>
        <taxon>Candidatus Iainarchaeaceae</taxon>
        <taxon>Candidatus Iainarchaeum</taxon>
    </lineage>
</organism>
<dbReference type="Gene3D" id="3.30.70.20">
    <property type="match status" value="1"/>
</dbReference>
<dbReference type="PROSITE" id="PS00198">
    <property type="entry name" value="4FE4S_FER_1"/>
    <property type="match status" value="1"/>
</dbReference>
<evidence type="ECO:0000256" key="6">
    <source>
        <dbReference type="ARBA" id="ARBA00023004"/>
    </source>
</evidence>
<keyword evidence="6" id="KW-0408">Iron</keyword>
<dbReference type="NCBIfam" id="TIGR02179">
    <property type="entry name" value="PorD_KorD"/>
    <property type="match status" value="1"/>
</dbReference>
<dbReference type="PANTHER" id="PTHR43724:SF1">
    <property type="entry name" value="PYRUVATE SYNTHASE SUBUNIT PORD"/>
    <property type="match status" value="1"/>
</dbReference>
<dbReference type="SUPFAM" id="SSF54862">
    <property type="entry name" value="4Fe-4S ferredoxins"/>
    <property type="match status" value="1"/>
</dbReference>
<protein>
    <submittedName>
        <fullName evidence="9">4Fe-4S binding protein</fullName>
    </submittedName>
</protein>
<comment type="caution">
    <text evidence="9">The sequence shown here is derived from an EMBL/GenBank/DDBJ whole genome shotgun (WGS) entry which is preliminary data.</text>
</comment>
<feature type="domain" description="4Fe-4S ferredoxin-type" evidence="8">
    <location>
        <begin position="51"/>
        <end position="80"/>
    </location>
</feature>
<name>A0A7J4IUT6_9ARCH</name>
<evidence type="ECO:0000256" key="4">
    <source>
        <dbReference type="ARBA" id="ARBA00022737"/>
    </source>
</evidence>
<evidence type="ECO:0000256" key="7">
    <source>
        <dbReference type="ARBA" id="ARBA00023014"/>
    </source>
</evidence>
<evidence type="ECO:0000313" key="9">
    <source>
        <dbReference type="EMBL" id="HIH08554.1"/>
    </source>
</evidence>
<sequence length="83" mass="9163">MIIPHAKPGTTVQVKTGNWKALMPIVEAEKCIKCGICQNFCPEGIMGQPTKIPEIDYDYCKGCSICANECPVKCIEMKRVEGE</sequence>
<keyword evidence="5" id="KW-0249">Electron transport</keyword>
<keyword evidence="2" id="KW-0004">4Fe-4S</keyword>
<reference evidence="10" key="3">
    <citation type="submission" date="2021-05" db="EMBL/GenBank/DDBJ databases">
        <title>Protein family content uncovers lineage relationships and bacterial pathway maintenance mechanisms in DPANN archaea.</title>
        <authorList>
            <person name="Castelle C.J."/>
            <person name="Meheust R."/>
            <person name="Jaffe A.L."/>
            <person name="Seitz K."/>
            <person name="Gong X."/>
            <person name="Baker B.J."/>
            <person name="Banfield J.F."/>
        </authorList>
    </citation>
    <scope>NUCLEOTIDE SEQUENCE</scope>
    <source>
        <strain evidence="10">RIFCSPHIGHO2_01_FULL_GW2011_AR10_43_9</strain>
    </source>
</reference>
<dbReference type="EMBL" id="DUFG01000020">
    <property type="protein sequence ID" value="HIH08554.1"/>
    <property type="molecule type" value="Genomic_DNA"/>
</dbReference>
<dbReference type="InterPro" id="IPR017900">
    <property type="entry name" value="4Fe4S_Fe_S_CS"/>
</dbReference>
<dbReference type="PROSITE" id="PS51379">
    <property type="entry name" value="4FE4S_FER_2"/>
    <property type="match status" value="2"/>
</dbReference>
<dbReference type="Pfam" id="PF14697">
    <property type="entry name" value="Fer4_21"/>
    <property type="match status" value="1"/>
</dbReference>
<dbReference type="PANTHER" id="PTHR43724">
    <property type="entry name" value="PYRUVATE SYNTHASE SUBUNIT PORD"/>
    <property type="match status" value="1"/>
</dbReference>
<dbReference type="Proteomes" id="UP000683213">
    <property type="component" value="Unassembled WGS sequence"/>
</dbReference>
<keyword evidence="7" id="KW-0411">Iron-sulfur</keyword>
<reference evidence="9" key="1">
    <citation type="journal article" date="2020" name="bioRxiv">
        <title>A rank-normalized archaeal taxonomy based on genome phylogeny resolves widespread incomplete and uneven classifications.</title>
        <authorList>
            <person name="Rinke C."/>
            <person name="Chuvochina M."/>
            <person name="Mussig A.J."/>
            <person name="Chaumeil P.-A."/>
            <person name="Waite D.W."/>
            <person name="Whitman W.B."/>
            <person name="Parks D.H."/>
            <person name="Hugenholtz P."/>
        </authorList>
    </citation>
    <scope>NUCLEOTIDE SEQUENCE</scope>
    <source>
        <strain evidence="9">UBA10011</strain>
    </source>
</reference>
<dbReference type="EMBL" id="JAGVWF010000078">
    <property type="protein sequence ID" value="MBS3059788.1"/>
    <property type="molecule type" value="Genomic_DNA"/>
</dbReference>
<evidence type="ECO:0000256" key="3">
    <source>
        <dbReference type="ARBA" id="ARBA00022723"/>
    </source>
</evidence>
<dbReference type="GO" id="GO:0016625">
    <property type="term" value="F:oxidoreductase activity, acting on the aldehyde or oxo group of donors, iron-sulfur protein as acceptor"/>
    <property type="evidence" value="ECO:0007669"/>
    <property type="project" value="InterPro"/>
</dbReference>
<keyword evidence="3" id="KW-0479">Metal-binding</keyword>
<dbReference type="GO" id="GO:0046872">
    <property type="term" value="F:metal ion binding"/>
    <property type="evidence" value="ECO:0007669"/>
    <property type="project" value="UniProtKB-KW"/>
</dbReference>
<accession>A0A7J4IUT6</accession>
<dbReference type="GO" id="GO:0051539">
    <property type="term" value="F:4 iron, 4 sulfur cluster binding"/>
    <property type="evidence" value="ECO:0007669"/>
    <property type="project" value="UniProtKB-KW"/>
</dbReference>
<keyword evidence="5" id="KW-0813">Transport</keyword>
<evidence type="ECO:0000313" key="11">
    <source>
        <dbReference type="Proteomes" id="UP000577419"/>
    </source>
</evidence>
<evidence type="ECO:0000256" key="5">
    <source>
        <dbReference type="ARBA" id="ARBA00022982"/>
    </source>
</evidence>
<evidence type="ECO:0000256" key="1">
    <source>
        <dbReference type="ARBA" id="ARBA00001966"/>
    </source>
</evidence>
<dbReference type="InterPro" id="IPR017896">
    <property type="entry name" value="4Fe4S_Fe-S-bd"/>
</dbReference>
<dbReference type="AlphaFoldDB" id="A0A7J4IUT6"/>
<evidence type="ECO:0000259" key="8">
    <source>
        <dbReference type="PROSITE" id="PS51379"/>
    </source>
</evidence>
<feature type="domain" description="4Fe-4S ferredoxin-type" evidence="8">
    <location>
        <begin position="22"/>
        <end position="46"/>
    </location>
</feature>
<proteinExistence type="predicted"/>
<keyword evidence="4" id="KW-0677">Repeat</keyword>
<comment type="cofactor">
    <cofactor evidence="1">
        <name>[4Fe-4S] cluster</name>
        <dbReference type="ChEBI" id="CHEBI:49883"/>
    </cofactor>
</comment>
<evidence type="ECO:0000256" key="2">
    <source>
        <dbReference type="ARBA" id="ARBA00022485"/>
    </source>
</evidence>
<reference evidence="10" key="2">
    <citation type="submission" date="2021-03" db="EMBL/GenBank/DDBJ databases">
        <authorList>
            <person name="Jaffe A."/>
        </authorList>
    </citation>
    <scope>NUCLEOTIDE SEQUENCE</scope>
    <source>
        <strain evidence="10">RIFCSPHIGHO2_01_FULL_GW2011_AR10_43_9</strain>
    </source>
</reference>